<dbReference type="Pfam" id="PF08238">
    <property type="entry name" value="Sel1"/>
    <property type="match status" value="5"/>
</dbReference>
<dbReference type="OrthoDB" id="2384430at2759"/>
<name>A0A9W4SKN5_9GLOM</name>
<evidence type="ECO:0000256" key="1">
    <source>
        <dbReference type="SAM" id="MobiDB-lite"/>
    </source>
</evidence>
<feature type="compositionally biased region" description="Basic residues" evidence="1">
    <location>
        <begin position="306"/>
        <end position="315"/>
    </location>
</feature>
<proteinExistence type="predicted"/>
<dbReference type="AlphaFoldDB" id="A0A9W4SKN5"/>
<dbReference type="SUPFAM" id="SSF81901">
    <property type="entry name" value="HCP-like"/>
    <property type="match status" value="1"/>
</dbReference>
<dbReference type="Gene3D" id="1.25.40.10">
    <property type="entry name" value="Tetratricopeptide repeat domain"/>
    <property type="match status" value="1"/>
</dbReference>
<evidence type="ECO:0000313" key="3">
    <source>
        <dbReference type="Proteomes" id="UP001153678"/>
    </source>
</evidence>
<gene>
    <name evidence="2" type="ORF">FWILDA_LOCUS5412</name>
</gene>
<dbReference type="Proteomes" id="UP001153678">
    <property type="component" value="Unassembled WGS sequence"/>
</dbReference>
<sequence length="315" mass="35608">MNQVVIKLIENIPETIAVKSNDQINNYITRIYSSTKQDLQNSKVNLNVLDSSTSVNINLAFKLFLDASNKDHALAQRYVGTCYQFGYGTEQDETLAFKFYEKVASKHYAMGQLQLGYFYENGIGVKKDFKMAASLYEKAANNGNIIAMNNLGNCNLYGKGVDVNNYKGFELFKKSAAENYEFGILNLGNCFFNGIGTRVNEKKAIELFEKAADHGNRIAINNLAICYRELLYARVKQKEGLEWQKQLISDIGSGINFKRKRLQTLLEQCAKVLSERLWLPTVIDYAGSPTNSSNTCSHSTLQTRGSLRRFNNRRS</sequence>
<reference evidence="2" key="1">
    <citation type="submission" date="2022-08" db="EMBL/GenBank/DDBJ databases">
        <authorList>
            <person name="Kallberg Y."/>
            <person name="Tangrot J."/>
            <person name="Rosling A."/>
        </authorList>
    </citation>
    <scope>NUCLEOTIDE SEQUENCE</scope>
    <source>
        <strain evidence="2">Wild A</strain>
    </source>
</reference>
<dbReference type="PANTHER" id="PTHR43628:SF1">
    <property type="entry name" value="CHITIN SYNTHASE REGULATORY FACTOR 2-RELATED"/>
    <property type="match status" value="1"/>
</dbReference>
<protein>
    <submittedName>
        <fullName evidence="2">8018_t:CDS:1</fullName>
    </submittedName>
</protein>
<keyword evidence="3" id="KW-1185">Reference proteome</keyword>
<feature type="region of interest" description="Disordered" evidence="1">
    <location>
        <begin position="289"/>
        <end position="315"/>
    </location>
</feature>
<dbReference type="EMBL" id="CAMKVN010000897">
    <property type="protein sequence ID" value="CAI2172105.1"/>
    <property type="molecule type" value="Genomic_DNA"/>
</dbReference>
<accession>A0A9W4SKN5</accession>
<dbReference type="SMART" id="SM00671">
    <property type="entry name" value="SEL1"/>
    <property type="match status" value="4"/>
</dbReference>
<feature type="compositionally biased region" description="Polar residues" evidence="1">
    <location>
        <begin position="289"/>
        <end position="305"/>
    </location>
</feature>
<dbReference type="PANTHER" id="PTHR43628">
    <property type="entry name" value="ACTIVATOR OF C KINASE PROTEIN 1-RELATED"/>
    <property type="match status" value="1"/>
</dbReference>
<dbReference type="InterPro" id="IPR052945">
    <property type="entry name" value="Mitotic_Regulator"/>
</dbReference>
<dbReference type="InterPro" id="IPR006597">
    <property type="entry name" value="Sel1-like"/>
</dbReference>
<evidence type="ECO:0000313" key="2">
    <source>
        <dbReference type="EMBL" id="CAI2172105.1"/>
    </source>
</evidence>
<organism evidence="2 3">
    <name type="scientific">Funneliformis geosporum</name>
    <dbReference type="NCBI Taxonomy" id="1117311"/>
    <lineage>
        <taxon>Eukaryota</taxon>
        <taxon>Fungi</taxon>
        <taxon>Fungi incertae sedis</taxon>
        <taxon>Mucoromycota</taxon>
        <taxon>Glomeromycotina</taxon>
        <taxon>Glomeromycetes</taxon>
        <taxon>Glomerales</taxon>
        <taxon>Glomeraceae</taxon>
        <taxon>Funneliformis</taxon>
    </lineage>
</organism>
<dbReference type="InterPro" id="IPR011990">
    <property type="entry name" value="TPR-like_helical_dom_sf"/>
</dbReference>
<comment type="caution">
    <text evidence="2">The sequence shown here is derived from an EMBL/GenBank/DDBJ whole genome shotgun (WGS) entry which is preliminary data.</text>
</comment>